<sequence>MSSSRPQNNNNPAADEVDPVADHDLDELAEDDAAEILEDAQVDSDGDVAMDSDDDDQQETEEIHLQNDSIAYFDSHKHSIFAIAQHPIHTHLIATGGSEGEDDDAPGKGYVFDTSIAVSHQPLLPASYASDPASSSARENTELKPLFAIDGHTDSINALTFTLPKGDFLVTGGMDGLVKVYMVGVPKGGDSSQARLKFLAESRETEEINWLIPCPSPEYPNTLALGASDGSVWVLTVDIKDRASPIRIVQSYFLHTGPCTSGAWSPDGNLLATVSEDSSLHVFDVWGVAGAKGLVTENGQTVVSLTSVDQRFAVEGGLYSVAIAPSGTFLAVGGAQGAIRIVGLPRLGGQSAPAAQIAGAGARRGAAAEVSTQAGQILAALNVQSDGIETLSFAPAPQNLLAAGSVDGSIAVFDTARSFAVRKHIREAHEGAVVKVDFVKNAPQPGMTGWLLTSCGVDGVVRRWDLRGATASQNVTGTGLVKEWRGHQGGGEEGGGIFGFVQGETGERVVTAGDDALALVFEA</sequence>
<proteinExistence type="predicted"/>
<feature type="compositionally biased region" description="Polar residues" evidence="4">
    <location>
        <begin position="1"/>
        <end position="12"/>
    </location>
</feature>
<dbReference type="Pfam" id="PF00400">
    <property type="entry name" value="WD40"/>
    <property type="match status" value="2"/>
</dbReference>
<dbReference type="Proteomes" id="UP001301769">
    <property type="component" value="Unassembled WGS sequence"/>
</dbReference>
<accession>A0AAN6YCZ5</accession>
<feature type="repeat" description="WD" evidence="3">
    <location>
        <begin position="149"/>
        <end position="181"/>
    </location>
</feature>
<feature type="compositionally biased region" description="Acidic residues" evidence="4">
    <location>
        <begin position="15"/>
        <end position="60"/>
    </location>
</feature>
<dbReference type="InterPro" id="IPR036322">
    <property type="entry name" value="WD40_repeat_dom_sf"/>
</dbReference>
<dbReference type="InterPro" id="IPR015943">
    <property type="entry name" value="WD40/YVTN_repeat-like_dom_sf"/>
</dbReference>
<dbReference type="InterPro" id="IPR051179">
    <property type="entry name" value="WD_repeat_multifunction"/>
</dbReference>
<evidence type="ECO:0000256" key="2">
    <source>
        <dbReference type="ARBA" id="ARBA00022737"/>
    </source>
</evidence>
<evidence type="ECO:0000256" key="1">
    <source>
        <dbReference type="ARBA" id="ARBA00022574"/>
    </source>
</evidence>
<evidence type="ECO:0000256" key="4">
    <source>
        <dbReference type="SAM" id="MobiDB-lite"/>
    </source>
</evidence>
<protein>
    <submittedName>
        <fullName evidence="5">WD40-repeat-containing domain protein</fullName>
    </submittedName>
</protein>
<evidence type="ECO:0000313" key="6">
    <source>
        <dbReference type="Proteomes" id="UP001301769"/>
    </source>
</evidence>
<dbReference type="AlphaFoldDB" id="A0AAN6YCZ5"/>
<dbReference type="Gene3D" id="2.130.10.10">
    <property type="entry name" value="YVTN repeat-like/Quinoprotein amine dehydrogenase"/>
    <property type="match status" value="1"/>
</dbReference>
<evidence type="ECO:0000313" key="5">
    <source>
        <dbReference type="EMBL" id="KAK4216794.1"/>
    </source>
</evidence>
<feature type="region of interest" description="Disordered" evidence="4">
    <location>
        <begin position="1"/>
        <end position="61"/>
    </location>
</feature>
<dbReference type="SUPFAM" id="SSF50978">
    <property type="entry name" value="WD40 repeat-like"/>
    <property type="match status" value="1"/>
</dbReference>
<feature type="repeat" description="WD" evidence="3">
    <location>
        <begin position="252"/>
        <end position="285"/>
    </location>
</feature>
<keyword evidence="2" id="KW-0677">Repeat</keyword>
<dbReference type="PROSITE" id="PS50082">
    <property type="entry name" value="WD_REPEATS_2"/>
    <property type="match status" value="2"/>
</dbReference>
<comment type="caution">
    <text evidence="5">The sequence shown here is derived from an EMBL/GenBank/DDBJ whole genome shotgun (WGS) entry which is preliminary data.</text>
</comment>
<reference evidence="5" key="2">
    <citation type="submission" date="2023-05" db="EMBL/GenBank/DDBJ databases">
        <authorList>
            <consortium name="Lawrence Berkeley National Laboratory"/>
            <person name="Steindorff A."/>
            <person name="Hensen N."/>
            <person name="Bonometti L."/>
            <person name="Westerberg I."/>
            <person name="Brannstrom I.O."/>
            <person name="Guillou S."/>
            <person name="Cros-Aarteil S."/>
            <person name="Calhoun S."/>
            <person name="Haridas S."/>
            <person name="Kuo A."/>
            <person name="Mondo S."/>
            <person name="Pangilinan J."/>
            <person name="Riley R."/>
            <person name="Labutti K."/>
            <person name="Andreopoulos B."/>
            <person name="Lipzen A."/>
            <person name="Chen C."/>
            <person name="Yanf M."/>
            <person name="Daum C."/>
            <person name="Ng V."/>
            <person name="Clum A."/>
            <person name="Ohm R."/>
            <person name="Martin F."/>
            <person name="Silar P."/>
            <person name="Natvig D."/>
            <person name="Lalanne C."/>
            <person name="Gautier V."/>
            <person name="Ament-Velasquez S.L."/>
            <person name="Kruys A."/>
            <person name="Hutchinson M.I."/>
            <person name="Powell A.J."/>
            <person name="Barry K."/>
            <person name="Miller A.N."/>
            <person name="Grigoriev I.V."/>
            <person name="Debuchy R."/>
            <person name="Gladieux P."/>
            <person name="Thoren M.H."/>
            <person name="Johannesson H."/>
        </authorList>
    </citation>
    <scope>NUCLEOTIDE SEQUENCE</scope>
    <source>
        <strain evidence="5">PSN293</strain>
    </source>
</reference>
<dbReference type="InterPro" id="IPR001680">
    <property type="entry name" value="WD40_rpt"/>
</dbReference>
<keyword evidence="1 3" id="KW-0853">WD repeat</keyword>
<dbReference type="PANTHER" id="PTHR19857:SF8">
    <property type="entry name" value="ANGIO-ASSOCIATED MIGRATORY CELL PROTEIN"/>
    <property type="match status" value="1"/>
</dbReference>
<dbReference type="PANTHER" id="PTHR19857">
    <property type="entry name" value="MITOCHONDRIAL DIVISION PROTEIN 1-RELATED"/>
    <property type="match status" value="1"/>
</dbReference>
<keyword evidence="6" id="KW-1185">Reference proteome</keyword>
<dbReference type="SMART" id="SM00320">
    <property type="entry name" value="WD40"/>
    <property type="match status" value="7"/>
</dbReference>
<evidence type="ECO:0000256" key="3">
    <source>
        <dbReference type="PROSITE-ProRule" id="PRU00221"/>
    </source>
</evidence>
<reference evidence="5" key="1">
    <citation type="journal article" date="2023" name="Mol. Phylogenet. Evol.">
        <title>Genome-scale phylogeny and comparative genomics of the fungal order Sordariales.</title>
        <authorList>
            <person name="Hensen N."/>
            <person name="Bonometti L."/>
            <person name="Westerberg I."/>
            <person name="Brannstrom I.O."/>
            <person name="Guillou S."/>
            <person name="Cros-Aarteil S."/>
            <person name="Calhoun S."/>
            <person name="Haridas S."/>
            <person name="Kuo A."/>
            <person name="Mondo S."/>
            <person name="Pangilinan J."/>
            <person name="Riley R."/>
            <person name="LaButti K."/>
            <person name="Andreopoulos B."/>
            <person name="Lipzen A."/>
            <person name="Chen C."/>
            <person name="Yan M."/>
            <person name="Daum C."/>
            <person name="Ng V."/>
            <person name="Clum A."/>
            <person name="Steindorff A."/>
            <person name="Ohm R.A."/>
            <person name="Martin F."/>
            <person name="Silar P."/>
            <person name="Natvig D.O."/>
            <person name="Lalanne C."/>
            <person name="Gautier V."/>
            <person name="Ament-Velasquez S.L."/>
            <person name="Kruys A."/>
            <person name="Hutchinson M.I."/>
            <person name="Powell A.J."/>
            <person name="Barry K."/>
            <person name="Miller A.N."/>
            <person name="Grigoriev I.V."/>
            <person name="Debuchy R."/>
            <person name="Gladieux P."/>
            <person name="Hiltunen Thoren M."/>
            <person name="Johannesson H."/>
        </authorList>
    </citation>
    <scope>NUCLEOTIDE SEQUENCE</scope>
    <source>
        <strain evidence="5">PSN293</strain>
    </source>
</reference>
<dbReference type="EMBL" id="MU858065">
    <property type="protein sequence ID" value="KAK4216794.1"/>
    <property type="molecule type" value="Genomic_DNA"/>
</dbReference>
<organism evidence="5 6">
    <name type="scientific">Rhypophila decipiens</name>
    <dbReference type="NCBI Taxonomy" id="261697"/>
    <lineage>
        <taxon>Eukaryota</taxon>
        <taxon>Fungi</taxon>
        <taxon>Dikarya</taxon>
        <taxon>Ascomycota</taxon>
        <taxon>Pezizomycotina</taxon>
        <taxon>Sordariomycetes</taxon>
        <taxon>Sordariomycetidae</taxon>
        <taxon>Sordariales</taxon>
        <taxon>Naviculisporaceae</taxon>
        <taxon>Rhypophila</taxon>
    </lineage>
</organism>
<gene>
    <name evidence="5" type="ORF">QBC37DRAFT_416198</name>
</gene>
<name>A0AAN6YCZ5_9PEZI</name>